<keyword evidence="1" id="KW-0812">Transmembrane</keyword>
<keyword evidence="1" id="KW-0472">Membrane</keyword>
<feature type="transmembrane region" description="Helical" evidence="1">
    <location>
        <begin position="325"/>
        <end position="346"/>
    </location>
</feature>
<dbReference type="PANTHER" id="PTHR31170:SF17">
    <property type="match status" value="1"/>
</dbReference>
<dbReference type="EMBL" id="BPVZ01000149">
    <property type="protein sequence ID" value="GKV41385.1"/>
    <property type="molecule type" value="Genomic_DNA"/>
</dbReference>
<evidence type="ECO:0000313" key="3">
    <source>
        <dbReference type="Proteomes" id="UP001054252"/>
    </source>
</evidence>
<dbReference type="PANTHER" id="PTHR31170">
    <property type="entry name" value="BNAC04G53230D PROTEIN"/>
    <property type="match status" value="1"/>
</dbReference>
<sequence>MAGEIESMASNMRSKMRCDTISSSTPCIFRIPNIFRRHNKEAYIPNAFSIGPFHHGRDAGVVQKGENDPIFSTSCMLQFLYHGLILLENQIPWFVLELLFSLTSDSFETKPLLQLALVFFDNIFSAEKSPIQLDLFANQEIQHILDLIRSSLVLPLGEQQGQEESSVSCRPISSATSIKESGISFRTSLLQLALVFFDNIFSYEKSPIQLNLFANQEIQHILDLIRSSLVLPLGEQQGQEESSESWRTIPSATSIKESGISFRTRDSALLLPAATRNKKKKGTKLLATIFLSKPVESLDISPSFLVLGLKLNPEIFPPQKNPGSALLYFFHLLLLLCWGELVWFLIREFPLQIPSASPTRQL</sequence>
<keyword evidence="3" id="KW-1185">Reference proteome</keyword>
<evidence type="ECO:0000256" key="1">
    <source>
        <dbReference type="SAM" id="Phobius"/>
    </source>
</evidence>
<reference evidence="2 3" key="1">
    <citation type="journal article" date="2021" name="Commun. Biol.">
        <title>The genome of Shorea leprosula (Dipterocarpaceae) highlights the ecological relevance of drought in aseasonal tropical rainforests.</title>
        <authorList>
            <person name="Ng K.K.S."/>
            <person name="Kobayashi M.J."/>
            <person name="Fawcett J.A."/>
            <person name="Hatakeyama M."/>
            <person name="Paape T."/>
            <person name="Ng C.H."/>
            <person name="Ang C.C."/>
            <person name="Tnah L.H."/>
            <person name="Lee C.T."/>
            <person name="Nishiyama T."/>
            <person name="Sese J."/>
            <person name="O'Brien M.J."/>
            <person name="Copetti D."/>
            <person name="Mohd Noor M.I."/>
            <person name="Ong R.C."/>
            <person name="Putra M."/>
            <person name="Sireger I.Z."/>
            <person name="Indrioko S."/>
            <person name="Kosugi Y."/>
            <person name="Izuno A."/>
            <person name="Isagi Y."/>
            <person name="Lee S.L."/>
            <person name="Shimizu K.K."/>
        </authorList>
    </citation>
    <scope>NUCLEOTIDE SEQUENCE [LARGE SCALE GENOMIC DNA]</scope>
    <source>
        <strain evidence="2">214</strain>
    </source>
</reference>
<dbReference type="Pfam" id="PF03140">
    <property type="entry name" value="DUF247"/>
    <property type="match status" value="3"/>
</dbReference>
<accession>A0AAV5LVZ3</accession>
<protein>
    <submittedName>
        <fullName evidence="2">Uncharacterized protein</fullName>
    </submittedName>
</protein>
<dbReference type="InterPro" id="IPR004158">
    <property type="entry name" value="DUF247_pln"/>
</dbReference>
<evidence type="ECO:0000313" key="2">
    <source>
        <dbReference type="EMBL" id="GKV41385.1"/>
    </source>
</evidence>
<name>A0AAV5LVZ3_9ROSI</name>
<proteinExistence type="predicted"/>
<dbReference type="Proteomes" id="UP001054252">
    <property type="component" value="Unassembled WGS sequence"/>
</dbReference>
<comment type="caution">
    <text evidence="2">The sequence shown here is derived from an EMBL/GenBank/DDBJ whole genome shotgun (WGS) entry which is preliminary data.</text>
</comment>
<keyword evidence="1" id="KW-1133">Transmembrane helix</keyword>
<gene>
    <name evidence="2" type="ORF">SLEP1_g48928</name>
</gene>
<dbReference type="AlphaFoldDB" id="A0AAV5LVZ3"/>
<organism evidence="2 3">
    <name type="scientific">Rubroshorea leprosula</name>
    <dbReference type="NCBI Taxonomy" id="152421"/>
    <lineage>
        <taxon>Eukaryota</taxon>
        <taxon>Viridiplantae</taxon>
        <taxon>Streptophyta</taxon>
        <taxon>Embryophyta</taxon>
        <taxon>Tracheophyta</taxon>
        <taxon>Spermatophyta</taxon>
        <taxon>Magnoliopsida</taxon>
        <taxon>eudicotyledons</taxon>
        <taxon>Gunneridae</taxon>
        <taxon>Pentapetalae</taxon>
        <taxon>rosids</taxon>
        <taxon>malvids</taxon>
        <taxon>Malvales</taxon>
        <taxon>Dipterocarpaceae</taxon>
        <taxon>Rubroshorea</taxon>
    </lineage>
</organism>